<sequence>MTATPDDPTAALPGRPPVVDPATWQAARDELLVREKAHTREGDAIAAARRRLPMVEFDGTVEVVGADGPVPFLDLFQGRDELVVYKHMWYDGAPHQGQCEGCTTTAWHLKEADYLNARGVSFAVLTTGRWEEVAAYVEFMGYPQPWYSVRDVEGPAGGSMGYLTSYLRDGDRVFLTYSTTGRGNERVNGSLGLLDMTPYGRGEAWEETPEGWPEGRAGCWSWRSDADGNTTWGPTSRPVPQWSRPGATPVKNLGRHGHHC</sequence>
<organism evidence="2 3">
    <name type="scientific">Streptomyces antioxidans</name>
    <dbReference type="NCBI Taxonomy" id="1507734"/>
    <lineage>
        <taxon>Bacteria</taxon>
        <taxon>Bacillati</taxon>
        <taxon>Actinomycetota</taxon>
        <taxon>Actinomycetes</taxon>
        <taxon>Kitasatosporales</taxon>
        <taxon>Streptomycetaceae</taxon>
        <taxon>Streptomyces</taxon>
    </lineage>
</organism>
<proteinExistence type="predicted"/>
<evidence type="ECO:0008006" key="4">
    <source>
        <dbReference type="Google" id="ProtNLM"/>
    </source>
</evidence>
<dbReference type="EMBL" id="LAKD02000049">
    <property type="protein sequence ID" value="OPF78087.1"/>
    <property type="molecule type" value="Genomic_DNA"/>
</dbReference>
<reference evidence="2" key="1">
    <citation type="submission" date="2016-12" db="EMBL/GenBank/DDBJ databases">
        <title>Genome sequence of Streptomyces antioxidans MUSC 164.</title>
        <authorList>
            <person name="Lee L.-H."/>
            <person name="Ser H.-L."/>
        </authorList>
    </citation>
    <scope>NUCLEOTIDE SEQUENCE [LARGE SCALE GENOMIC DNA]</scope>
    <source>
        <strain evidence="2">MUSC 164</strain>
    </source>
</reference>
<dbReference type="AlphaFoldDB" id="A0A1V4D2N0"/>
<gene>
    <name evidence="2" type="ORF">VT50_0219800</name>
</gene>
<feature type="region of interest" description="Disordered" evidence="1">
    <location>
        <begin position="227"/>
        <end position="260"/>
    </location>
</feature>
<name>A0A1V4D2N0_9ACTN</name>
<accession>A0A1V4D2N0</accession>
<feature type="region of interest" description="Disordered" evidence="1">
    <location>
        <begin position="1"/>
        <end position="20"/>
    </location>
</feature>
<dbReference type="Pfam" id="PF05988">
    <property type="entry name" value="DUF899"/>
    <property type="match status" value="1"/>
</dbReference>
<evidence type="ECO:0000256" key="1">
    <source>
        <dbReference type="SAM" id="MobiDB-lite"/>
    </source>
</evidence>
<dbReference type="RefSeq" id="WP_046090756.1">
    <property type="nucleotide sequence ID" value="NZ_LAKD02000049.1"/>
</dbReference>
<evidence type="ECO:0000313" key="2">
    <source>
        <dbReference type="EMBL" id="OPF78087.1"/>
    </source>
</evidence>
<dbReference type="Proteomes" id="UP000033615">
    <property type="component" value="Unassembled WGS sequence"/>
</dbReference>
<evidence type="ECO:0000313" key="3">
    <source>
        <dbReference type="Proteomes" id="UP000033615"/>
    </source>
</evidence>
<comment type="caution">
    <text evidence="2">The sequence shown here is derived from an EMBL/GenBank/DDBJ whole genome shotgun (WGS) entry which is preliminary data.</text>
</comment>
<keyword evidence="3" id="KW-1185">Reference proteome</keyword>
<protein>
    <recommendedName>
        <fullName evidence="4">DUF899 domain-containing protein</fullName>
    </recommendedName>
</protein>
<dbReference type="OrthoDB" id="4721017at2"/>
<dbReference type="InterPro" id="IPR010296">
    <property type="entry name" value="DUF899_thioredox"/>
</dbReference>